<proteinExistence type="predicted"/>
<accession>A0AAD6CC62</accession>
<feature type="non-terminal residue" evidence="1">
    <location>
        <position position="1"/>
    </location>
</feature>
<sequence>LLIFPAQFDPDFQTPLILGESLDFSDSEESQFVGAFSDGLWAKSEPILSMSSFQKPAAGSVLGMSTPRWIHVAGTTPPRGLCRMLVRTRHTANPLT</sequence>
<reference evidence="1" key="1">
    <citation type="submission" date="2022-12" db="EMBL/GenBank/DDBJ databases">
        <authorList>
            <person name="Petersen C."/>
        </authorList>
    </citation>
    <scope>NUCLEOTIDE SEQUENCE</scope>
    <source>
        <strain evidence="1">IBT 16125</strain>
    </source>
</reference>
<protein>
    <submittedName>
        <fullName evidence="1">Uncharacterized protein</fullName>
    </submittedName>
</protein>
<evidence type="ECO:0000313" key="1">
    <source>
        <dbReference type="EMBL" id="KAJ5460438.1"/>
    </source>
</evidence>
<comment type="caution">
    <text evidence="1">The sequence shown here is derived from an EMBL/GenBank/DDBJ whole genome shotgun (WGS) entry which is preliminary data.</text>
</comment>
<organism evidence="1 2">
    <name type="scientific">Penicillium daleae</name>
    <dbReference type="NCBI Taxonomy" id="63821"/>
    <lineage>
        <taxon>Eukaryota</taxon>
        <taxon>Fungi</taxon>
        <taxon>Dikarya</taxon>
        <taxon>Ascomycota</taxon>
        <taxon>Pezizomycotina</taxon>
        <taxon>Eurotiomycetes</taxon>
        <taxon>Eurotiomycetidae</taxon>
        <taxon>Eurotiales</taxon>
        <taxon>Aspergillaceae</taxon>
        <taxon>Penicillium</taxon>
    </lineage>
</organism>
<evidence type="ECO:0000313" key="2">
    <source>
        <dbReference type="Proteomes" id="UP001213681"/>
    </source>
</evidence>
<dbReference type="EMBL" id="JAPVEA010000002">
    <property type="protein sequence ID" value="KAJ5460438.1"/>
    <property type="molecule type" value="Genomic_DNA"/>
</dbReference>
<dbReference type="AlphaFoldDB" id="A0AAD6CC62"/>
<dbReference type="Proteomes" id="UP001213681">
    <property type="component" value="Unassembled WGS sequence"/>
</dbReference>
<reference evidence="1" key="2">
    <citation type="journal article" date="2023" name="IMA Fungus">
        <title>Comparative genomic study of the Penicillium genus elucidates a diverse pangenome and 15 lateral gene transfer events.</title>
        <authorList>
            <person name="Petersen C."/>
            <person name="Sorensen T."/>
            <person name="Nielsen M.R."/>
            <person name="Sondergaard T.E."/>
            <person name="Sorensen J.L."/>
            <person name="Fitzpatrick D.A."/>
            <person name="Frisvad J.C."/>
            <person name="Nielsen K.L."/>
        </authorList>
    </citation>
    <scope>NUCLEOTIDE SEQUENCE</scope>
    <source>
        <strain evidence="1">IBT 16125</strain>
    </source>
</reference>
<gene>
    <name evidence="1" type="ORF">N7458_001990</name>
</gene>
<dbReference type="GeneID" id="81595616"/>
<dbReference type="RefSeq" id="XP_056769480.1">
    <property type="nucleotide sequence ID" value="XM_056905373.1"/>
</dbReference>
<keyword evidence="2" id="KW-1185">Reference proteome</keyword>
<name>A0AAD6CC62_9EURO</name>